<feature type="region of interest" description="Disordered" evidence="1">
    <location>
        <begin position="267"/>
        <end position="290"/>
    </location>
</feature>
<keyword evidence="3" id="KW-1185">Reference proteome</keyword>
<name>A0A975GRS8_9BACT</name>
<reference evidence="2" key="1">
    <citation type="journal article" date="2021" name="Microb. Physiol.">
        <title>Proteogenomic Insights into the Physiology of Marine, Sulfate-Reducing, Filamentous Desulfonema limicola and Desulfonema magnum.</title>
        <authorList>
            <person name="Schnaars V."/>
            <person name="Wohlbrand L."/>
            <person name="Scheve S."/>
            <person name="Hinrichs C."/>
            <person name="Reinhardt R."/>
            <person name="Rabus R."/>
        </authorList>
    </citation>
    <scope>NUCLEOTIDE SEQUENCE</scope>
    <source>
        <strain evidence="2">4be13</strain>
    </source>
</reference>
<accession>A0A975GRS8</accession>
<organism evidence="2 3">
    <name type="scientific">Desulfonema magnum</name>
    <dbReference type="NCBI Taxonomy" id="45655"/>
    <lineage>
        <taxon>Bacteria</taxon>
        <taxon>Pseudomonadati</taxon>
        <taxon>Thermodesulfobacteriota</taxon>
        <taxon>Desulfobacteria</taxon>
        <taxon>Desulfobacterales</taxon>
        <taxon>Desulfococcaceae</taxon>
        <taxon>Desulfonema</taxon>
    </lineage>
</organism>
<dbReference type="RefSeq" id="WP_207679192.1">
    <property type="nucleotide sequence ID" value="NZ_CP061800.1"/>
</dbReference>
<evidence type="ECO:0000313" key="2">
    <source>
        <dbReference type="EMBL" id="QTA91391.1"/>
    </source>
</evidence>
<protein>
    <submittedName>
        <fullName evidence="2">Nucleotide cyclase</fullName>
    </submittedName>
</protein>
<sequence length="765" mass="88679">MFTFLKNSFKPLSLKEFPIKTPEIIFSLNRLARGVDNIRYDVHLSPDFCKAAIKIITQIIAAHTKSEEILGLDKSANPGKEKDEFKRLCHEVMMDGVNKAKLRRDIQIDYLVQAAIIKFLTKSIRDRYEKLIVHFKNIIQQYESSPHKQEEAGQLKRELSEILEKKKKILRNTGNELFQHLTEVQTKELKEMRESNFGAEAVLPDHIFSNPLFHVEDIADDFFTIEEYDILLGHRLEDTDNYNTLITFIKSLLAEIASKDAAAALRKASAQNPDSAPKTPSPEPDNQNSDAWTMEVSNIDMLFNYFQSWERLQTLKKQKWTKNSLLYLKNYAREQKKLLNFFYRKFRKKGIIERITATYEMQPVYLEYCPPLVPQLVSEFLISPKSRRGIKTRLKRLKPYYEKSFSLRPLRDLVIKLEKVRVRTRKAYLIRFLNGFIRYHRDVQNYNMLKEAMDCINLTTKEDIISLSRANNTLYEFLLPHERESEEKPVISHVIIKADVRGSTDVVHKMKKKGLNPATYFSLNFFDPITEILPDYGAVKVCIEGDAYILSIYEREDTPEDWYSVARACGLAISMLSVIQRYNTKNKKYQLPELELGIGITYRDNAPTIFFDGDNQIMISSAINLADRLSGCSKAVRKKMAGNNEPFNLYVFQTASDEEIAVTSDDLSLRYNVNGIELDATGFKKLSEEIDLKPVEASVQKKKHKFYIGKFPTVTGTYQRLVIRESLIPRIDADTLEITDITDRKYYELCTNTKLCEYIKQGKSI</sequence>
<dbReference type="EMBL" id="CP061800">
    <property type="protein sequence ID" value="QTA91391.1"/>
    <property type="molecule type" value="Genomic_DNA"/>
</dbReference>
<dbReference type="Gene3D" id="3.30.70.1230">
    <property type="entry name" value="Nucleotide cyclase"/>
    <property type="match status" value="1"/>
</dbReference>
<dbReference type="Proteomes" id="UP000663722">
    <property type="component" value="Chromosome"/>
</dbReference>
<evidence type="ECO:0000256" key="1">
    <source>
        <dbReference type="SAM" id="MobiDB-lite"/>
    </source>
</evidence>
<proteinExistence type="predicted"/>
<gene>
    <name evidence="2" type="ORF">dnm_074580</name>
</gene>
<dbReference type="SUPFAM" id="SSF55073">
    <property type="entry name" value="Nucleotide cyclase"/>
    <property type="match status" value="1"/>
</dbReference>
<dbReference type="InterPro" id="IPR029787">
    <property type="entry name" value="Nucleotide_cyclase"/>
</dbReference>
<evidence type="ECO:0000313" key="3">
    <source>
        <dbReference type="Proteomes" id="UP000663722"/>
    </source>
</evidence>
<dbReference type="KEGG" id="dmm:dnm_074580"/>
<dbReference type="AlphaFoldDB" id="A0A975GRS8"/>